<dbReference type="eggNOG" id="COG0859">
    <property type="taxonomic scope" value="Bacteria"/>
</dbReference>
<dbReference type="AlphaFoldDB" id="B4RGY2"/>
<dbReference type="eggNOG" id="COG0457">
    <property type="taxonomic scope" value="Bacteria"/>
</dbReference>
<dbReference type="SUPFAM" id="SSF53756">
    <property type="entry name" value="UDP-Glycosyltransferase/glycogen phosphorylase"/>
    <property type="match status" value="1"/>
</dbReference>
<accession>B4RGY2</accession>
<evidence type="ECO:0000313" key="2">
    <source>
        <dbReference type="EMBL" id="ACG77348.1"/>
    </source>
</evidence>
<dbReference type="KEGG" id="pzu:PHZ_c0934"/>
<reference evidence="2 3" key="1">
    <citation type="journal article" date="2008" name="BMC Genomics">
        <title>Complete genome of Phenylobacterium zucineum - a novel facultative intracellular bacterium isolated from human erythroleukemia cell line K562.</title>
        <authorList>
            <person name="Luo Y."/>
            <person name="Xu X."/>
            <person name="Ding Z."/>
            <person name="Liu Z."/>
            <person name="Zhang B."/>
            <person name="Yan Z."/>
            <person name="Sun J."/>
            <person name="Hu S."/>
            <person name="Hu X."/>
        </authorList>
    </citation>
    <scope>NUCLEOTIDE SEQUENCE [LARGE SCALE GENOMIC DNA]</scope>
    <source>
        <strain evidence="2 3">HLK1</strain>
    </source>
</reference>
<dbReference type="Gene3D" id="1.25.40.10">
    <property type="entry name" value="Tetratricopeptide repeat domain"/>
    <property type="match status" value="1"/>
</dbReference>
<feature type="region of interest" description="Disordered" evidence="1">
    <location>
        <begin position="1"/>
        <end position="49"/>
    </location>
</feature>
<dbReference type="PANTHER" id="PTHR44809">
    <property type="match status" value="1"/>
</dbReference>
<organism evidence="2 3">
    <name type="scientific">Phenylobacterium zucineum (strain HLK1)</name>
    <dbReference type="NCBI Taxonomy" id="450851"/>
    <lineage>
        <taxon>Bacteria</taxon>
        <taxon>Pseudomonadati</taxon>
        <taxon>Pseudomonadota</taxon>
        <taxon>Alphaproteobacteria</taxon>
        <taxon>Caulobacterales</taxon>
        <taxon>Caulobacteraceae</taxon>
        <taxon>Phenylobacterium</taxon>
    </lineage>
</organism>
<dbReference type="Gene3D" id="3.40.50.2000">
    <property type="entry name" value="Glycogen Phosphorylase B"/>
    <property type="match status" value="1"/>
</dbReference>
<dbReference type="Proteomes" id="UP000001868">
    <property type="component" value="Chromosome"/>
</dbReference>
<dbReference type="InterPro" id="IPR011990">
    <property type="entry name" value="TPR-like_helical_dom_sf"/>
</dbReference>
<keyword evidence="3" id="KW-1185">Reference proteome</keyword>
<dbReference type="STRING" id="450851.PHZ_c0934"/>
<dbReference type="SUPFAM" id="SSF48452">
    <property type="entry name" value="TPR-like"/>
    <property type="match status" value="1"/>
</dbReference>
<feature type="compositionally biased region" description="Low complexity" evidence="1">
    <location>
        <begin position="22"/>
        <end position="35"/>
    </location>
</feature>
<evidence type="ECO:0000313" key="3">
    <source>
        <dbReference type="Proteomes" id="UP000001868"/>
    </source>
</evidence>
<dbReference type="PANTHER" id="PTHR44809:SF1">
    <property type="entry name" value="PROTEIN O-MANNOSYL-TRANSFERASE TMTC1"/>
    <property type="match status" value="1"/>
</dbReference>
<gene>
    <name evidence="2" type="ordered locus">PHZ_c0934</name>
</gene>
<dbReference type="EMBL" id="CP000747">
    <property type="protein sequence ID" value="ACG77348.1"/>
    <property type="molecule type" value="Genomic_DNA"/>
</dbReference>
<dbReference type="HOGENOM" id="CLU_010140_0_3_5"/>
<evidence type="ECO:0000256" key="1">
    <source>
        <dbReference type="SAM" id="MobiDB-lite"/>
    </source>
</evidence>
<sequence length="370" mass="40109">MPPRPGASKDRRSIPSEASDVSSSPPAEPQAPADEAFSRAYAAQHGGRPEEAERLYRELIETRGSFGAIANLGLLCEDQHRDAEAEALYRQGLARAPHDPRLRFQLGCLLLKMGRYAEGWPLYEARLAHTGVRKPALSFPEWTGGPVRSLLILPEQGLGDQIQHARYAPLLKARGVDVTLVCNPALTRLFEPLGVTVLAAEGSLEIPRHDAWAFAASLPWRMETTLQAVPAAPYLPAGPGGSGIGFVGKGSQIHVNDANRSLPDAICAEIAGWPGVVSLAVEDTGARDMADTAARVEALDLVITVDTALAHLAGAMGKPTWLLLPFNADWRWLRDRTDSPWYPSVRLFRQPRPGDWGSVLDQVHAALDAR</sequence>
<name>B4RGY2_PHEZH</name>
<dbReference type="InterPro" id="IPR052943">
    <property type="entry name" value="TMTC_O-mannosyl-trnsfr"/>
</dbReference>
<protein>
    <submittedName>
        <fullName evidence="2">Putative TPR repeat protein</fullName>
    </submittedName>
</protein>
<proteinExistence type="predicted"/>